<keyword evidence="5 8" id="KW-0418">Kinase</keyword>
<evidence type="ECO:0000256" key="1">
    <source>
        <dbReference type="ARBA" id="ARBA00010791"/>
    </source>
</evidence>
<organism evidence="8 9">
    <name type="scientific">Jimgerdemannia flammicorona</name>
    <dbReference type="NCBI Taxonomy" id="994334"/>
    <lineage>
        <taxon>Eukaryota</taxon>
        <taxon>Fungi</taxon>
        <taxon>Fungi incertae sedis</taxon>
        <taxon>Mucoromycota</taxon>
        <taxon>Mucoromycotina</taxon>
        <taxon>Endogonomycetes</taxon>
        <taxon>Endogonales</taxon>
        <taxon>Endogonaceae</taxon>
        <taxon>Jimgerdemannia</taxon>
    </lineage>
</organism>
<evidence type="ECO:0000256" key="5">
    <source>
        <dbReference type="ARBA" id="ARBA00022777"/>
    </source>
</evidence>
<dbReference type="PANTHER" id="PTHR24346:SF82">
    <property type="entry name" value="KP78A-RELATED"/>
    <property type="match status" value="1"/>
</dbReference>
<keyword evidence="9" id="KW-1185">Reference proteome</keyword>
<comment type="similarity">
    <text evidence="1">Belongs to the protein kinase superfamily. CAMK Ser/Thr protein kinase family. NIM1 subfamily.</text>
</comment>
<dbReference type="PROSITE" id="PS00108">
    <property type="entry name" value="PROTEIN_KINASE_ST"/>
    <property type="match status" value="1"/>
</dbReference>
<feature type="domain" description="Protein kinase" evidence="7">
    <location>
        <begin position="22"/>
        <end position="304"/>
    </location>
</feature>
<evidence type="ECO:0000313" key="8">
    <source>
        <dbReference type="EMBL" id="RUS27268.1"/>
    </source>
</evidence>
<keyword evidence="3" id="KW-0808">Transferase</keyword>
<keyword evidence="4" id="KW-0547">Nucleotide-binding</keyword>
<dbReference type="EMBL" id="RBNJ01008759">
    <property type="protein sequence ID" value="RUS27268.1"/>
    <property type="molecule type" value="Genomic_DNA"/>
</dbReference>
<evidence type="ECO:0000256" key="3">
    <source>
        <dbReference type="ARBA" id="ARBA00022679"/>
    </source>
</evidence>
<comment type="caution">
    <text evidence="8">The sequence shown here is derived from an EMBL/GenBank/DDBJ whole genome shotgun (WGS) entry which is preliminary data.</text>
</comment>
<gene>
    <name evidence="8" type="ORF">BC938DRAFT_483494</name>
</gene>
<dbReference type="InterPro" id="IPR008271">
    <property type="entry name" value="Ser/Thr_kinase_AS"/>
</dbReference>
<evidence type="ECO:0000256" key="2">
    <source>
        <dbReference type="ARBA" id="ARBA00022527"/>
    </source>
</evidence>
<dbReference type="PANTHER" id="PTHR24346">
    <property type="entry name" value="MAP/MICROTUBULE AFFINITY-REGULATING KINASE"/>
    <property type="match status" value="1"/>
</dbReference>
<dbReference type="SMART" id="SM00220">
    <property type="entry name" value="S_TKc"/>
    <property type="match status" value="1"/>
</dbReference>
<dbReference type="GO" id="GO:0005524">
    <property type="term" value="F:ATP binding"/>
    <property type="evidence" value="ECO:0007669"/>
    <property type="project" value="UniProtKB-KW"/>
</dbReference>
<dbReference type="AlphaFoldDB" id="A0A433QBS9"/>
<dbReference type="PROSITE" id="PS50011">
    <property type="entry name" value="PROTEIN_KINASE_DOM"/>
    <property type="match status" value="1"/>
</dbReference>
<keyword evidence="6" id="KW-0067">ATP-binding</keyword>
<keyword evidence="2" id="KW-0723">Serine/threonine-protein kinase</keyword>
<dbReference type="Gene3D" id="1.10.510.10">
    <property type="entry name" value="Transferase(Phosphotransferase) domain 1"/>
    <property type="match status" value="1"/>
</dbReference>
<accession>A0A433QBS9</accession>
<evidence type="ECO:0000313" key="9">
    <source>
        <dbReference type="Proteomes" id="UP000274822"/>
    </source>
</evidence>
<dbReference type="GO" id="GO:0035556">
    <property type="term" value="P:intracellular signal transduction"/>
    <property type="evidence" value="ECO:0007669"/>
    <property type="project" value="TreeGrafter"/>
</dbReference>
<evidence type="ECO:0000259" key="7">
    <source>
        <dbReference type="PROSITE" id="PS50011"/>
    </source>
</evidence>
<dbReference type="GO" id="GO:0005737">
    <property type="term" value="C:cytoplasm"/>
    <property type="evidence" value="ECO:0007669"/>
    <property type="project" value="TreeGrafter"/>
</dbReference>
<dbReference type="SUPFAM" id="SSF56112">
    <property type="entry name" value="Protein kinase-like (PK-like)"/>
    <property type="match status" value="1"/>
</dbReference>
<name>A0A433QBS9_9FUNG</name>
<dbReference type="InterPro" id="IPR000719">
    <property type="entry name" value="Prot_kinase_dom"/>
</dbReference>
<evidence type="ECO:0000256" key="4">
    <source>
        <dbReference type="ARBA" id="ARBA00022741"/>
    </source>
</evidence>
<proteinExistence type="inferred from homology"/>
<reference evidence="8 9" key="1">
    <citation type="journal article" date="2018" name="New Phytol.">
        <title>Phylogenomics of Endogonaceae and evolution of mycorrhizas within Mucoromycota.</title>
        <authorList>
            <person name="Chang Y."/>
            <person name="Desiro A."/>
            <person name="Na H."/>
            <person name="Sandor L."/>
            <person name="Lipzen A."/>
            <person name="Clum A."/>
            <person name="Barry K."/>
            <person name="Grigoriev I.V."/>
            <person name="Martin F.M."/>
            <person name="Stajich J.E."/>
            <person name="Smith M.E."/>
            <person name="Bonito G."/>
            <person name="Spatafora J.W."/>
        </authorList>
    </citation>
    <scope>NUCLEOTIDE SEQUENCE [LARGE SCALE GENOMIC DNA]</scope>
    <source>
        <strain evidence="8 9">AD002</strain>
    </source>
</reference>
<dbReference type="Pfam" id="PF00069">
    <property type="entry name" value="Pkinase"/>
    <property type="match status" value="1"/>
</dbReference>
<evidence type="ECO:0000256" key="6">
    <source>
        <dbReference type="ARBA" id="ARBA00022840"/>
    </source>
</evidence>
<dbReference type="InterPro" id="IPR011009">
    <property type="entry name" value="Kinase-like_dom_sf"/>
</dbReference>
<dbReference type="GO" id="GO:0004674">
    <property type="term" value="F:protein serine/threonine kinase activity"/>
    <property type="evidence" value="ECO:0007669"/>
    <property type="project" value="UniProtKB-KW"/>
</dbReference>
<dbReference type="Proteomes" id="UP000274822">
    <property type="component" value="Unassembled WGS sequence"/>
</dbReference>
<sequence length="473" mass="54192">MKTKDTLQQFHEGQVVFVCSQITLLKKIHEGPLSVVFKCQRQDGTLCAVKILKKKGVPSVVVDFMWKEMSLTDLEHPNIVEFYEAAVTKCFMFIVMELADGDVSDLLQETEDHISNQPIIFDIFRQIFDAITFLHGHKIAHRDIKFENMLFKRNADEIRGRADEIRSQANEITSRADEIRIFLCDFGLSAKVNQSENIFPNGTISYLPPELFGPLQSKYNPFAADVWALTITLFKLLTFEEPWSEASRSSEEYSNYLARRDSIFASTNTLRKDLSEQVKRLVLDGLNPDPHLRPNILKFREDFMAITSLWTLKHGRSTEELPHQMRSNCSIQTSPISPSSSTGNPETLADKEFQCACCNVVSVTGLTFPFEGQWKGKWVCEACLQKREETALISSSVAKNIGFTDDIGNLPRLLKITKKRYDKSFPNAIFPNNIKIVFLKSHFNTKDPNKRNKLKELVRDMVVEKLHKEKRVE</sequence>
<protein>
    <submittedName>
        <fullName evidence="8">Kinase-like domain-containing protein</fullName>
    </submittedName>
</protein>